<feature type="signal peptide" evidence="7">
    <location>
        <begin position="1"/>
        <end position="26"/>
    </location>
</feature>
<protein>
    <submittedName>
        <fullName evidence="9">Streptogrisin B</fullName>
    </submittedName>
</protein>
<gene>
    <name evidence="9" type="ORF">IAG43_29335</name>
</gene>
<keyword evidence="2" id="KW-0645">Protease</keyword>
<proteinExistence type="inferred from homology"/>
<keyword evidence="5 6" id="KW-1015">Disulfide bond</keyword>
<dbReference type="Pfam" id="PF00089">
    <property type="entry name" value="Trypsin"/>
    <property type="match status" value="1"/>
</dbReference>
<reference evidence="9 10" key="1">
    <citation type="submission" date="2020-08" db="EMBL/GenBank/DDBJ databases">
        <title>A novel species.</title>
        <authorList>
            <person name="Gao J."/>
        </authorList>
    </citation>
    <scope>NUCLEOTIDE SEQUENCE [LARGE SCALE GENOMIC DNA]</scope>
    <source>
        <strain evidence="9 10">CRPJ-33</strain>
    </source>
</reference>
<feature type="chain" id="PRO_5028927612" evidence="7">
    <location>
        <begin position="27"/>
        <end position="230"/>
    </location>
</feature>
<dbReference type="GO" id="GO:0004252">
    <property type="term" value="F:serine-type endopeptidase activity"/>
    <property type="evidence" value="ECO:0007669"/>
    <property type="project" value="InterPro"/>
</dbReference>
<accession>A0A7H0I4E2</accession>
<organism evidence="9 10">
    <name type="scientific">Streptomyces genisteinicus</name>
    <dbReference type="NCBI Taxonomy" id="2768068"/>
    <lineage>
        <taxon>Bacteria</taxon>
        <taxon>Bacillati</taxon>
        <taxon>Actinomycetota</taxon>
        <taxon>Actinomycetes</taxon>
        <taxon>Kitasatosporales</taxon>
        <taxon>Streptomycetaceae</taxon>
        <taxon>Streptomyces</taxon>
    </lineage>
</organism>
<dbReference type="RefSeq" id="WP_187744704.1">
    <property type="nucleotide sequence ID" value="NZ_CP060825.1"/>
</dbReference>
<evidence type="ECO:0000313" key="9">
    <source>
        <dbReference type="EMBL" id="QNP67658.1"/>
    </source>
</evidence>
<evidence type="ECO:0000256" key="2">
    <source>
        <dbReference type="ARBA" id="ARBA00022670"/>
    </source>
</evidence>
<evidence type="ECO:0000256" key="6">
    <source>
        <dbReference type="PIRSR" id="PIRSR001134-2"/>
    </source>
</evidence>
<evidence type="ECO:0000256" key="7">
    <source>
        <dbReference type="SAM" id="SignalP"/>
    </source>
</evidence>
<dbReference type="GO" id="GO:0006508">
    <property type="term" value="P:proteolysis"/>
    <property type="evidence" value="ECO:0007669"/>
    <property type="project" value="UniProtKB-KW"/>
</dbReference>
<dbReference type="InterPro" id="IPR001254">
    <property type="entry name" value="Trypsin_dom"/>
</dbReference>
<keyword evidence="10" id="KW-1185">Reference proteome</keyword>
<dbReference type="KEGG" id="sgj:IAG43_29335"/>
<dbReference type="InterPro" id="IPR001316">
    <property type="entry name" value="Pept_S1A_streptogrisin"/>
</dbReference>
<dbReference type="Gene3D" id="2.40.10.10">
    <property type="entry name" value="Trypsin-like serine proteases"/>
    <property type="match status" value="2"/>
</dbReference>
<keyword evidence="3" id="KW-0378">Hydrolase</keyword>
<dbReference type="AlphaFoldDB" id="A0A7H0I4E2"/>
<dbReference type="PRINTS" id="PR00861">
    <property type="entry name" value="ALYTICPTASE"/>
</dbReference>
<dbReference type="InterPro" id="IPR009003">
    <property type="entry name" value="Peptidase_S1_PA"/>
</dbReference>
<comment type="similarity">
    <text evidence="1">Belongs to the peptidase S1 family.</text>
</comment>
<evidence type="ECO:0000256" key="3">
    <source>
        <dbReference type="ARBA" id="ARBA00022801"/>
    </source>
</evidence>
<sequence>MRFPGPLRAVLVLVLLLGWPAATASAAQPAPGAEPRAAVAVRGGDTLYSAGARCTVGFNARSGSGQYALVSGRCAQGGGPWYADPALTVAVGVTAGASFPGNDYASVRYTNTAVAYPGEVSLGAGAGTRDITHAANPVVGQSVCHVGRTGGYRCGTVQAVNVTINYGGGAVHGLFRSSACSEPGDIGGPAFSGGAALGIIVAGSGNCSSGGVTYYQPVVEWLSVYGLSIY</sequence>
<evidence type="ECO:0000259" key="8">
    <source>
        <dbReference type="Pfam" id="PF00089"/>
    </source>
</evidence>
<dbReference type="SUPFAM" id="SSF50494">
    <property type="entry name" value="Trypsin-like serine proteases"/>
    <property type="match status" value="1"/>
</dbReference>
<feature type="disulfide bond" evidence="6">
    <location>
        <begin position="180"/>
        <end position="207"/>
    </location>
</feature>
<evidence type="ECO:0000256" key="1">
    <source>
        <dbReference type="ARBA" id="ARBA00007664"/>
    </source>
</evidence>
<evidence type="ECO:0000256" key="5">
    <source>
        <dbReference type="ARBA" id="ARBA00023157"/>
    </source>
</evidence>
<keyword evidence="4" id="KW-0720">Serine protease</keyword>
<dbReference type="CDD" id="cd21112">
    <property type="entry name" value="alphaLP-like"/>
    <property type="match status" value="1"/>
</dbReference>
<evidence type="ECO:0000313" key="10">
    <source>
        <dbReference type="Proteomes" id="UP000516230"/>
    </source>
</evidence>
<keyword evidence="7" id="KW-0732">Signal</keyword>
<feature type="disulfide bond" evidence="6">
    <location>
        <begin position="144"/>
        <end position="154"/>
    </location>
</feature>
<dbReference type="InterPro" id="IPR043504">
    <property type="entry name" value="Peptidase_S1_PA_chymotrypsin"/>
</dbReference>
<evidence type="ECO:0000256" key="4">
    <source>
        <dbReference type="ARBA" id="ARBA00022825"/>
    </source>
</evidence>
<feature type="disulfide bond" evidence="6">
    <location>
        <begin position="54"/>
        <end position="74"/>
    </location>
</feature>
<dbReference type="PIRSF" id="PIRSF001134">
    <property type="entry name" value="Streptogrisin"/>
    <property type="match status" value="1"/>
</dbReference>
<dbReference type="EMBL" id="CP060825">
    <property type="protein sequence ID" value="QNP67658.1"/>
    <property type="molecule type" value="Genomic_DNA"/>
</dbReference>
<name>A0A7H0I4E2_9ACTN</name>
<feature type="domain" description="Peptidase S1" evidence="8">
    <location>
        <begin position="101"/>
        <end position="219"/>
    </location>
</feature>
<dbReference type="Proteomes" id="UP000516230">
    <property type="component" value="Chromosome"/>
</dbReference>